<dbReference type="AlphaFoldDB" id="A0A8S2ZY77"/>
<evidence type="ECO:0000313" key="3">
    <source>
        <dbReference type="Proteomes" id="UP000681722"/>
    </source>
</evidence>
<proteinExistence type="predicted"/>
<feature type="domain" description="Endonuclease/exonuclease/phosphatase" evidence="1">
    <location>
        <begin position="68"/>
        <end position="125"/>
    </location>
</feature>
<dbReference type="Pfam" id="PF14529">
    <property type="entry name" value="Exo_endo_phos_2"/>
    <property type="match status" value="1"/>
</dbReference>
<accession>A0A8S2ZY77</accession>
<comment type="caution">
    <text evidence="2">The sequence shown here is derived from an EMBL/GenBank/DDBJ whole genome shotgun (WGS) entry which is preliminary data.</text>
</comment>
<sequence length="130" mass="14684">MPSFPNYYVVSKKGTNSFGGVALLVYNSIRSKIVNSDLNFLLLELSIAPESILIGAVYDPPKSMPPFHLFEQCMNRNFYIFGDFNAKPEDWSCHTNNASGKHLLQWFEDTGCEMIKPNKATSKRSDVIID</sequence>
<organism evidence="2 3">
    <name type="scientific">Didymodactylos carnosus</name>
    <dbReference type="NCBI Taxonomy" id="1234261"/>
    <lineage>
        <taxon>Eukaryota</taxon>
        <taxon>Metazoa</taxon>
        <taxon>Spiralia</taxon>
        <taxon>Gnathifera</taxon>
        <taxon>Rotifera</taxon>
        <taxon>Eurotatoria</taxon>
        <taxon>Bdelloidea</taxon>
        <taxon>Philodinida</taxon>
        <taxon>Philodinidae</taxon>
        <taxon>Didymodactylos</taxon>
    </lineage>
</organism>
<dbReference type="InterPro" id="IPR005135">
    <property type="entry name" value="Endo/exonuclease/phosphatase"/>
</dbReference>
<dbReference type="OrthoDB" id="10051347at2759"/>
<protein>
    <recommendedName>
        <fullName evidence="1">Endonuclease/exonuclease/phosphatase domain-containing protein</fullName>
    </recommendedName>
</protein>
<dbReference type="EMBL" id="CAJOBC010139593">
    <property type="protein sequence ID" value="CAF4640725.1"/>
    <property type="molecule type" value="Genomic_DNA"/>
</dbReference>
<name>A0A8S2ZY77_9BILA</name>
<dbReference type="Gene3D" id="3.60.10.10">
    <property type="entry name" value="Endonuclease/exonuclease/phosphatase"/>
    <property type="match status" value="1"/>
</dbReference>
<dbReference type="InterPro" id="IPR036691">
    <property type="entry name" value="Endo/exonu/phosph_ase_sf"/>
</dbReference>
<dbReference type="Proteomes" id="UP000681722">
    <property type="component" value="Unassembled WGS sequence"/>
</dbReference>
<evidence type="ECO:0000259" key="1">
    <source>
        <dbReference type="Pfam" id="PF14529"/>
    </source>
</evidence>
<feature type="non-terminal residue" evidence="2">
    <location>
        <position position="130"/>
    </location>
</feature>
<gene>
    <name evidence="2" type="ORF">SRO942_LOCUS50133</name>
</gene>
<reference evidence="2" key="1">
    <citation type="submission" date="2021-02" db="EMBL/GenBank/DDBJ databases">
        <authorList>
            <person name="Nowell W R."/>
        </authorList>
    </citation>
    <scope>NUCLEOTIDE SEQUENCE</scope>
</reference>
<evidence type="ECO:0000313" key="2">
    <source>
        <dbReference type="EMBL" id="CAF4640725.1"/>
    </source>
</evidence>
<dbReference type="SUPFAM" id="SSF56219">
    <property type="entry name" value="DNase I-like"/>
    <property type="match status" value="1"/>
</dbReference>
<dbReference type="GO" id="GO:0003824">
    <property type="term" value="F:catalytic activity"/>
    <property type="evidence" value="ECO:0007669"/>
    <property type="project" value="InterPro"/>
</dbReference>